<feature type="non-terminal residue" evidence="2">
    <location>
        <position position="1"/>
    </location>
</feature>
<dbReference type="AlphaFoldDB" id="A0A8S2Z794"/>
<dbReference type="Proteomes" id="UP000676336">
    <property type="component" value="Unassembled WGS sequence"/>
</dbReference>
<dbReference type="InterPro" id="IPR011009">
    <property type="entry name" value="Kinase-like_dom_sf"/>
</dbReference>
<dbReference type="InterPro" id="IPR008271">
    <property type="entry name" value="Ser/Thr_kinase_AS"/>
</dbReference>
<evidence type="ECO:0000313" key="2">
    <source>
        <dbReference type="EMBL" id="CAF4607837.1"/>
    </source>
</evidence>
<dbReference type="Gene3D" id="1.10.510.10">
    <property type="entry name" value="Transferase(Phosphotransferase) domain 1"/>
    <property type="match status" value="1"/>
</dbReference>
<dbReference type="EMBL" id="CAJOBI010105394">
    <property type="protein sequence ID" value="CAF4607837.1"/>
    <property type="molecule type" value="Genomic_DNA"/>
</dbReference>
<sequence length="63" mass="6942">ASAIVHLHQNHIIYLDLKSENILVWNMPQPRLPSNGQVLVKLSDFSISRVLSSIGTKGFAGTE</sequence>
<dbReference type="PROSITE" id="PS00108">
    <property type="entry name" value="PROTEIN_KINASE_ST"/>
    <property type="match status" value="1"/>
</dbReference>
<proteinExistence type="predicted"/>
<name>A0A8S2Z794_9BILA</name>
<evidence type="ECO:0000313" key="3">
    <source>
        <dbReference type="Proteomes" id="UP000676336"/>
    </source>
</evidence>
<dbReference type="GO" id="GO:0004672">
    <property type="term" value="F:protein kinase activity"/>
    <property type="evidence" value="ECO:0007669"/>
    <property type="project" value="InterPro"/>
</dbReference>
<protein>
    <recommendedName>
        <fullName evidence="1">Protein kinase domain-containing protein</fullName>
    </recommendedName>
</protein>
<accession>A0A8S2Z794</accession>
<gene>
    <name evidence="2" type="ORF">SMN809_LOCUS39350</name>
</gene>
<feature type="domain" description="Protein kinase" evidence="1">
    <location>
        <begin position="1"/>
        <end position="63"/>
    </location>
</feature>
<dbReference type="PROSITE" id="PS50011">
    <property type="entry name" value="PROTEIN_KINASE_DOM"/>
    <property type="match status" value="1"/>
</dbReference>
<evidence type="ECO:0000259" key="1">
    <source>
        <dbReference type="PROSITE" id="PS50011"/>
    </source>
</evidence>
<organism evidence="2 3">
    <name type="scientific">Rotaria magnacalcarata</name>
    <dbReference type="NCBI Taxonomy" id="392030"/>
    <lineage>
        <taxon>Eukaryota</taxon>
        <taxon>Metazoa</taxon>
        <taxon>Spiralia</taxon>
        <taxon>Gnathifera</taxon>
        <taxon>Rotifera</taxon>
        <taxon>Eurotatoria</taxon>
        <taxon>Bdelloidea</taxon>
        <taxon>Philodinida</taxon>
        <taxon>Philodinidae</taxon>
        <taxon>Rotaria</taxon>
    </lineage>
</organism>
<comment type="caution">
    <text evidence="2">The sequence shown here is derived from an EMBL/GenBank/DDBJ whole genome shotgun (WGS) entry which is preliminary data.</text>
</comment>
<reference evidence="2" key="1">
    <citation type="submission" date="2021-02" db="EMBL/GenBank/DDBJ databases">
        <authorList>
            <person name="Nowell W R."/>
        </authorList>
    </citation>
    <scope>NUCLEOTIDE SEQUENCE</scope>
</reference>
<dbReference type="GO" id="GO:0005524">
    <property type="term" value="F:ATP binding"/>
    <property type="evidence" value="ECO:0007669"/>
    <property type="project" value="InterPro"/>
</dbReference>
<dbReference type="Pfam" id="PF00069">
    <property type="entry name" value="Pkinase"/>
    <property type="match status" value="1"/>
</dbReference>
<dbReference type="SUPFAM" id="SSF56112">
    <property type="entry name" value="Protein kinase-like (PK-like)"/>
    <property type="match status" value="1"/>
</dbReference>
<feature type="non-terminal residue" evidence="2">
    <location>
        <position position="63"/>
    </location>
</feature>
<dbReference type="InterPro" id="IPR000719">
    <property type="entry name" value="Prot_kinase_dom"/>
</dbReference>